<name>A0A0S4L7F3_9BACT</name>
<organism evidence="1 2">
    <name type="scientific">Candidatus Nitrospira nitrosa</name>
    <dbReference type="NCBI Taxonomy" id="1742972"/>
    <lineage>
        <taxon>Bacteria</taxon>
        <taxon>Pseudomonadati</taxon>
        <taxon>Nitrospirota</taxon>
        <taxon>Nitrospiria</taxon>
        <taxon>Nitrospirales</taxon>
        <taxon>Nitrospiraceae</taxon>
        <taxon>Nitrospira</taxon>
    </lineage>
</organism>
<dbReference type="STRING" id="1742972.COMA1_11255"/>
<dbReference type="Pfam" id="PF05973">
    <property type="entry name" value="Gp49"/>
    <property type="match status" value="1"/>
</dbReference>
<evidence type="ECO:0000313" key="1">
    <source>
        <dbReference type="EMBL" id="CUS33623.1"/>
    </source>
</evidence>
<dbReference type="OrthoDB" id="9797093at2"/>
<dbReference type="Proteomes" id="UP000199032">
    <property type="component" value="Unassembled WGS sequence"/>
</dbReference>
<sequence>MARPDKPLAWLHGEVKSPPFSPAARLEAGALLRRLQQGERLGLPHSRPMPGLGQRCHELRIRDERVTWRIVYRADTDAIVIVEVFSKKTRATPFQVIESCQRRLAAYDQAAREETGR</sequence>
<dbReference type="AlphaFoldDB" id="A0A0S4L7F3"/>
<accession>A0A0S4L7F3</accession>
<proteinExistence type="predicted"/>
<keyword evidence="2" id="KW-1185">Reference proteome</keyword>
<dbReference type="RefSeq" id="WP_090745180.1">
    <property type="nucleotide sequence ID" value="NZ_CZQA01000001.1"/>
</dbReference>
<gene>
    <name evidence="1" type="ORF">COMA1_11255</name>
</gene>
<dbReference type="EMBL" id="CZQA01000001">
    <property type="protein sequence ID" value="CUS33623.1"/>
    <property type="molecule type" value="Genomic_DNA"/>
</dbReference>
<protein>
    <submittedName>
        <fullName evidence="1">Transposase</fullName>
    </submittedName>
</protein>
<evidence type="ECO:0000313" key="2">
    <source>
        <dbReference type="Proteomes" id="UP000199032"/>
    </source>
</evidence>
<dbReference type="InterPro" id="IPR009241">
    <property type="entry name" value="HigB-like"/>
</dbReference>
<reference evidence="1 2" key="1">
    <citation type="submission" date="2015-10" db="EMBL/GenBank/DDBJ databases">
        <authorList>
            <person name="Gilbert D.G."/>
        </authorList>
    </citation>
    <scope>NUCLEOTIDE SEQUENCE [LARGE SCALE GENOMIC DNA]</scope>
    <source>
        <strain evidence="1">COMA1</strain>
    </source>
</reference>